<dbReference type="OrthoDB" id="5421633at2"/>
<dbReference type="EMBL" id="VFFF01000001">
    <property type="protein sequence ID" value="TNY34112.1"/>
    <property type="molecule type" value="Genomic_DNA"/>
</dbReference>
<feature type="transmembrane region" description="Helical" evidence="1">
    <location>
        <begin position="54"/>
        <end position="78"/>
    </location>
</feature>
<gene>
    <name evidence="2" type="ORF">FHY64_12875</name>
</gene>
<dbReference type="InterPro" id="IPR025495">
    <property type="entry name" value="DUF4386"/>
</dbReference>
<comment type="caution">
    <text evidence="2">The sequence shown here is derived from an EMBL/GenBank/DDBJ whole genome shotgun (WGS) entry which is preliminary data.</text>
</comment>
<dbReference type="Proteomes" id="UP000314011">
    <property type="component" value="Unassembled WGS sequence"/>
</dbReference>
<proteinExistence type="predicted"/>
<evidence type="ECO:0000313" key="2">
    <source>
        <dbReference type="EMBL" id="TNY34112.1"/>
    </source>
</evidence>
<keyword evidence="1" id="KW-0812">Transmembrane</keyword>
<feature type="transmembrane region" description="Helical" evidence="1">
    <location>
        <begin position="170"/>
        <end position="192"/>
    </location>
</feature>
<keyword evidence="3" id="KW-1185">Reference proteome</keyword>
<feature type="transmembrane region" description="Helical" evidence="1">
    <location>
        <begin position="198"/>
        <end position="218"/>
    </location>
</feature>
<evidence type="ECO:0000256" key="1">
    <source>
        <dbReference type="SAM" id="Phobius"/>
    </source>
</evidence>
<keyword evidence="1" id="KW-1133">Transmembrane helix</keyword>
<evidence type="ECO:0000313" key="3">
    <source>
        <dbReference type="Proteomes" id="UP000314011"/>
    </source>
</evidence>
<sequence>MNANPQTARLAGLLYLTIIICGISAEAALRGPLIDLGDASATASAIRESIGTFRLAFAADVIMAISDAALAVLLFVMFRPVAPTLALAAMIFRLVQAVLIAANLLNMQAAWLLFSAGQDMAGLAPEQANAVAMMFLNLHAHGYDLGLVFFGINSLMTGALIRQSGMFPRLLGTGLAAAGLVYLTGSALRFLAPGLWEMVLPAYGLTVLAEGAFCIALLMKKDGTRQQAVA</sequence>
<dbReference type="AlphaFoldDB" id="A0A5C5GH70"/>
<accession>A0A5C5GH70</accession>
<name>A0A5C5GH70_9RHOB</name>
<protein>
    <submittedName>
        <fullName evidence="2">DUF4386 domain-containing protein</fullName>
    </submittedName>
</protein>
<dbReference type="Pfam" id="PF14329">
    <property type="entry name" value="DUF4386"/>
    <property type="match status" value="1"/>
</dbReference>
<feature type="transmembrane region" description="Helical" evidence="1">
    <location>
        <begin position="85"/>
        <end position="105"/>
    </location>
</feature>
<keyword evidence="1" id="KW-0472">Membrane</keyword>
<reference evidence="2 3" key="1">
    <citation type="submission" date="2019-06" db="EMBL/GenBank/DDBJ databases">
        <title>Genome of new Rhodobacteraceae sp. SM1903.</title>
        <authorList>
            <person name="Ren X."/>
        </authorList>
    </citation>
    <scope>NUCLEOTIDE SEQUENCE [LARGE SCALE GENOMIC DNA]</scope>
    <source>
        <strain evidence="2 3">SM1903</strain>
    </source>
</reference>
<dbReference type="RefSeq" id="WP_140195162.1">
    <property type="nucleotide sequence ID" value="NZ_CP065915.1"/>
</dbReference>
<organism evidence="2 3">
    <name type="scientific">Pelagovum pacificum</name>
    <dbReference type="NCBI Taxonomy" id="2588711"/>
    <lineage>
        <taxon>Bacteria</taxon>
        <taxon>Pseudomonadati</taxon>
        <taxon>Pseudomonadota</taxon>
        <taxon>Alphaproteobacteria</taxon>
        <taxon>Rhodobacterales</taxon>
        <taxon>Paracoccaceae</taxon>
        <taxon>Pelagovum</taxon>
    </lineage>
</organism>